<dbReference type="Proteomes" id="UP000272560">
    <property type="component" value="Unassembled WGS sequence"/>
</dbReference>
<name>A0A3A5LYL5_9MICC</name>
<sequence>MTGTFELFHDEGISFGFRLKASNGTVVAVSGKFVDKASAVEGISVVRECAGTGLITDLCPPVSFDPIVKKPDSSPAAAAV</sequence>
<dbReference type="OrthoDB" id="9802792at2"/>
<gene>
    <name evidence="2" type="ORF">D6T63_15525</name>
</gene>
<dbReference type="EMBL" id="QZVT01000009">
    <property type="protein sequence ID" value="RJT77344.1"/>
    <property type="molecule type" value="Genomic_DNA"/>
</dbReference>
<dbReference type="SUPFAM" id="SSF160113">
    <property type="entry name" value="YegP-like"/>
    <property type="match status" value="1"/>
</dbReference>
<proteinExistence type="predicted"/>
<dbReference type="Gene3D" id="2.30.29.80">
    <property type="match status" value="1"/>
</dbReference>
<dbReference type="Pfam" id="PF07411">
    <property type="entry name" value="DUF1508"/>
    <property type="match status" value="1"/>
</dbReference>
<protein>
    <submittedName>
        <fullName evidence="2">DUF1508 domain-containing protein</fullName>
    </submittedName>
</protein>
<evidence type="ECO:0000313" key="3">
    <source>
        <dbReference type="Proteomes" id="UP000272560"/>
    </source>
</evidence>
<dbReference type="AlphaFoldDB" id="A0A3A5LYL5"/>
<dbReference type="RefSeq" id="WP_120149963.1">
    <property type="nucleotide sequence ID" value="NZ_QZVT01000009.1"/>
</dbReference>
<evidence type="ECO:0000313" key="2">
    <source>
        <dbReference type="EMBL" id="RJT77344.1"/>
    </source>
</evidence>
<organism evidence="2 3">
    <name type="scientific">Arthrobacter cheniae</name>
    <dbReference type="NCBI Taxonomy" id="1258888"/>
    <lineage>
        <taxon>Bacteria</taxon>
        <taxon>Bacillati</taxon>
        <taxon>Actinomycetota</taxon>
        <taxon>Actinomycetes</taxon>
        <taxon>Micrococcales</taxon>
        <taxon>Micrococcaceae</taxon>
        <taxon>Arthrobacter</taxon>
    </lineage>
</organism>
<reference evidence="2 3" key="1">
    <citation type="submission" date="2018-09" db="EMBL/GenBank/DDBJ databases">
        <title>Novel species of Arthrobacter.</title>
        <authorList>
            <person name="Liu Q."/>
            <person name="Xin Y.-H."/>
        </authorList>
    </citation>
    <scope>NUCLEOTIDE SEQUENCE [LARGE SCALE GENOMIC DNA]</scope>
    <source>
        <strain evidence="2 3">Hz2</strain>
    </source>
</reference>
<keyword evidence="3" id="KW-1185">Reference proteome</keyword>
<comment type="caution">
    <text evidence="2">The sequence shown here is derived from an EMBL/GenBank/DDBJ whole genome shotgun (WGS) entry which is preliminary data.</text>
</comment>
<accession>A0A3A5LYL5</accession>
<evidence type="ECO:0000259" key="1">
    <source>
        <dbReference type="Pfam" id="PF07411"/>
    </source>
</evidence>
<dbReference type="InterPro" id="IPR010879">
    <property type="entry name" value="DUF1508"/>
</dbReference>
<feature type="domain" description="DUF1508" evidence="1">
    <location>
        <begin position="15"/>
        <end position="55"/>
    </location>
</feature>
<dbReference type="InterPro" id="IPR036913">
    <property type="entry name" value="YegP-like_sf"/>
</dbReference>